<sequence length="207" mass="21708">MDDDDLRRGKPTLHKAFDEATAILVGDALQSLAFQILSADCDVLGADNRLAMVQLLSQAAGATGMVGGQSLDFEAVGVKLNIQQLEQMHSLKTGALIRCAVLLGGMSCEGISDSQMTALAAYADNIGLAFQVQDDILDVIGDTSKLGKPQGSDSEKNKPTYVSLLGLDEAKALANSLSDKAIASLQEFPASADTLRAIAAFVVSRLH</sequence>
<comment type="similarity">
    <text evidence="2">Belongs to the FPP/GGPP synthase family.</text>
</comment>
<dbReference type="InterPro" id="IPR033749">
    <property type="entry name" value="Polyprenyl_synt_CS"/>
</dbReference>
<keyword evidence="5" id="KW-0460">Magnesium</keyword>
<accession>A0A2A4WW01</accession>
<evidence type="ECO:0000256" key="4">
    <source>
        <dbReference type="ARBA" id="ARBA00022723"/>
    </source>
</evidence>
<evidence type="ECO:0000256" key="1">
    <source>
        <dbReference type="ARBA" id="ARBA00001946"/>
    </source>
</evidence>
<name>A0A2A4WW01_9GAMM</name>
<comment type="cofactor">
    <cofactor evidence="1">
        <name>Mg(2+)</name>
        <dbReference type="ChEBI" id="CHEBI:18420"/>
    </cofactor>
</comment>
<dbReference type="GO" id="GO:0008654">
    <property type="term" value="P:phospholipid biosynthetic process"/>
    <property type="evidence" value="ECO:0007669"/>
    <property type="project" value="UniProtKB-ARBA"/>
</dbReference>
<dbReference type="AlphaFoldDB" id="A0A2A4WW01"/>
<dbReference type="SUPFAM" id="SSF48576">
    <property type="entry name" value="Terpenoid synthases"/>
    <property type="match status" value="1"/>
</dbReference>
<evidence type="ECO:0000313" key="8">
    <source>
        <dbReference type="Proteomes" id="UP000218767"/>
    </source>
</evidence>
<dbReference type="FunFam" id="1.10.600.10:FF:000001">
    <property type="entry name" value="Geranylgeranyl diphosphate synthase"/>
    <property type="match status" value="1"/>
</dbReference>
<keyword evidence="3 7" id="KW-0808">Transferase</keyword>
<evidence type="ECO:0000256" key="3">
    <source>
        <dbReference type="ARBA" id="ARBA00022679"/>
    </source>
</evidence>
<dbReference type="EMBL" id="NVUL01000102">
    <property type="protein sequence ID" value="PCI74480.1"/>
    <property type="molecule type" value="Genomic_DNA"/>
</dbReference>
<dbReference type="InterPro" id="IPR008949">
    <property type="entry name" value="Isoprenoid_synthase_dom_sf"/>
</dbReference>
<evidence type="ECO:0000256" key="6">
    <source>
        <dbReference type="ARBA" id="ARBA00023229"/>
    </source>
</evidence>
<dbReference type="Gene3D" id="1.10.600.10">
    <property type="entry name" value="Farnesyl Diphosphate Synthase"/>
    <property type="match status" value="1"/>
</dbReference>
<dbReference type="InterPro" id="IPR000092">
    <property type="entry name" value="Polyprenyl_synt"/>
</dbReference>
<proteinExistence type="inferred from homology"/>
<dbReference type="PANTHER" id="PTHR43281">
    <property type="entry name" value="FARNESYL DIPHOSPHATE SYNTHASE"/>
    <property type="match status" value="1"/>
</dbReference>
<evidence type="ECO:0000313" key="7">
    <source>
        <dbReference type="EMBL" id="PCI74480.1"/>
    </source>
</evidence>
<keyword evidence="6" id="KW-0414">Isoprene biosynthesis</keyword>
<dbReference type="GO" id="GO:0004659">
    <property type="term" value="F:prenyltransferase activity"/>
    <property type="evidence" value="ECO:0007669"/>
    <property type="project" value="InterPro"/>
</dbReference>
<evidence type="ECO:0000256" key="2">
    <source>
        <dbReference type="ARBA" id="ARBA00006706"/>
    </source>
</evidence>
<reference evidence="8" key="1">
    <citation type="submission" date="2017-08" db="EMBL/GenBank/DDBJ databases">
        <title>A dynamic microbial community with high functional redundancy inhabits the cold, oxic subseafloor aquifer.</title>
        <authorList>
            <person name="Tully B.J."/>
            <person name="Wheat C.G."/>
            <person name="Glazer B.T."/>
            <person name="Huber J.A."/>
        </authorList>
    </citation>
    <scope>NUCLEOTIDE SEQUENCE [LARGE SCALE GENOMIC DNA]</scope>
</reference>
<dbReference type="Pfam" id="PF00348">
    <property type="entry name" value="polyprenyl_synt"/>
    <property type="match status" value="1"/>
</dbReference>
<gene>
    <name evidence="7" type="ORF">COB20_15075</name>
</gene>
<organism evidence="7 8">
    <name type="scientific">SAR86 cluster bacterium</name>
    <dbReference type="NCBI Taxonomy" id="2030880"/>
    <lineage>
        <taxon>Bacteria</taxon>
        <taxon>Pseudomonadati</taxon>
        <taxon>Pseudomonadota</taxon>
        <taxon>Gammaproteobacteria</taxon>
        <taxon>SAR86 cluster</taxon>
    </lineage>
</organism>
<dbReference type="GO" id="GO:0046872">
    <property type="term" value="F:metal ion binding"/>
    <property type="evidence" value="ECO:0007669"/>
    <property type="project" value="UniProtKB-KW"/>
</dbReference>
<comment type="caution">
    <text evidence="7">The sequence shown here is derived from an EMBL/GenBank/DDBJ whole genome shotgun (WGS) entry which is preliminary data.</text>
</comment>
<dbReference type="Proteomes" id="UP000218767">
    <property type="component" value="Unassembled WGS sequence"/>
</dbReference>
<dbReference type="CDD" id="cd00685">
    <property type="entry name" value="Trans_IPPS_HT"/>
    <property type="match status" value="1"/>
</dbReference>
<dbReference type="GO" id="GO:0016114">
    <property type="term" value="P:terpenoid biosynthetic process"/>
    <property type="evidence" value="ECO:0007669"/>
    <property type="project" value="UniProtKB-ARBA"/>
</dbReference>
<keyword evidence="4" id="KW-0479">Metal-binding</keyword>
<evidence type="ECO:0000256" key="5">
    <source>
        <dbReference type="ARBA" id="ARBA00022842"/>
    </source>
</evidence>
<dbReference type="PANTHER" id="PTHR43281:SF1">
    <property type="entry name" value="FARNESYL DIPHOSPHATE SYNTHASE"/>
    <property type="match status" value="1"/>
</dbReference>
<protein>
    <submittedName>
        <fullName evidence="7">Geranyl transferase</fullName>
    </submittedName>
</protein>
<dbReference type="PROSITE" id="PS00444">
    <property type="entry name" value="POLYPRENYL_SYNTHASE_2"/>
    <property type="match status" value="1"/>
</dbReference>